<gene>
    <name evidence="8" type="ORF">CAMP_LOCUS8922</name>
</gene>
<dbReference type="Pfam" id="PF06916">
    <property type="entry name" value="FAM210A-B_dom"/>
    <property type="match status" value="1"/>
</dbReference>
<evidence type="ECO:0000256" key="2">
    <source>
        <dbReference type="ARBA" id="ARBA00022692"/>
    </source>
</evidence>
<comment type="subcellular location">
    <subcellularLocation>
        <location evidence="1">Membrane</location>
        <topology evidence="1">Single-pass membrane protein</topology>
    </subcellularLocation>
</comment>
<dbReference type="GO" id="GO:0016020">
    <property type="term" value="C:membrane"/>
    <property type="evidence" value="ECO:0007669"/>
    <property type="project" value="UniProtKB-SubCell"/>
</dbReference>
<evidence type="ECO:0000256" key="3">
    <source>
        <dbReference type="ARBA" id="ARBA00022989"/>
    </source>
</evidence>
<keyword evidence="9" id="KW-1185">Reference proteome</keyword>
<sequence length="244" mass="28757">MLCRSIIRMSIIRKESLNLINQQRMIQTTRKTWDENKKSWFRLTMSDEQKKAKTKKIEEMSQEQAPKSLFAKVKYYFKRYWYIAVPAHMASSTGWFVGAYLIVQSGVDIIALLEYLHMPDAIIEKVKSTPETAGVIVLALILYKIATPLRYATTLFLIQSSFWILRRMGKLKTLNEVEYKVRAEYELNKSMYGRRWYRYRNHGVRSVSRKNSAHANTSSSSQIIRLQKEHEKLNIKIYYGSIYS</sequence>
<dbReference type="InterPro" id="IPR045866">
    <property type="entry name" value="FAM210A/B-like"/>
</dbReference>
<evidence type="ECO:0000259" key="7">
    <source>
        <dbReference type="Pfam" id="PF06916"/>
    </source>
</evidence>
<accession>A0A9P1IJM6</accession>
<evidence type="ECO:0000256" key="1">
    <source>
        <dbReference type="ARBA" id="ARBA00004167"/>
    </source>
</evidence>
<dbReference type="OrthoDB" id="5874039at2759"/>
<comment type="caution">
    <text evidence="8">The sequence shown here is derived from an EMBL/GenBank/DDBJ whole genome shotgun (WGS) entry which is preliminary data.</text>
</comment>
<protein>
    <recommendedName>
        <fullName evidence="7">DUF1279 domain-containing protein</fullName>
    </recommendedName>
</protein>
<name>A0A9P1IJM6_9PELO</name>
<dbReference type="PANTHER" id="PTHR21377:SF1">
    <property type="entry name" value="PROTEIN FAM210A"/>
    <property type="match status" value="1"/>
</dbReference>
<evidence type="ECO:0000256" key="4">
    <source>
        <dbReference type="ARBA" id="ARBA00023054"/>
    </source>
</evidence>
<evidence type="ECO:0000313" key="9">
    <source>
        <dbReference type="Proteomes" id="UP001152747"/>
    </source>
</evidence>
<keyword evidence="3 6" id="KW-1133">Transmembrane helix</keyword>
<proteinExistence type="predicted"/>
<dbReference type="GO" id="GO:0005739">
    <property type="term" value="C:mitochondrion"/>
    <property type="evidence" value="ECO:0007669"/>
    <property type="project" value="TreeGrafter"/>
</dbReference>
<dbReference type="Proteomes" id="UP001152747">
    <property type="component" value="Unassembled WGS sequence"/>
</dbReference>
<dbReference type="InterPro" id="IPR009688">
    <property type="entry name" value="FAM210A/B-like_dom"/>
</dbReference>
<dbReference type="AlphaFoldDB" id="A0A9P1IJM6"/>
<feature type="transmembrane region" description="Helical" evidence="6">
    <location>
        <begin position="135"/>
        <end position="158"/>
    </location>
</feature>
<evidence type="ECO:0000313" key="8">
    <source>
        <dbReference type="EMBL" id="CAI5446285.1"/>
    </source>
</evidence>
<keyword evidence="2 6" id="KW-0812">Transmembrane</keyword>
<keyword evidence="4" id="KW-0175">Coiled coil</keyword>
<organism evidence="8 9">
    <name type="scientific">Caenorhabditis angaria</name>
    <dbReference type="NCBI Taxonomy" id="860376"/>
    <lineage>
        <taxon>Eukaryota</taxon>
        <taxon>Metazoa</taxon>
        <taxon>Ecdysozoa</taxon>
        <taxon>Nematoda</taxon>
        <taxon>Chromadorea</taxon>
        <taxon>Rhabditida</taxon>
        <taxon>Rhabditina</taxon>
        <taxon>Rhabditomorpha</taxon>
        <taxon>Rhabditoidea</taxon>
        <taxon>Rhabditidae</taxon>
        <taxon>Peloderinae</taxon>
        <taxon>Caenorhabditis</taxon>
    </lineage>
</organism>
<dbReference type="PANTHER" id="PTHR21377">
    <property type="entry name" value="PROTEIN FAM210B, MITOCHONDRIAL"/>
    <property type="match status" value="1"/>
</dbReference>
<keyword evidence="5 6" id="KW-0472">Membrane</keyword>
<feature type="transmembrane region" description="Helical" evidence="6">
    <location>
        <begin position="80"/>
        <end position="103"/>
    </location>
</feature>
<reference evidence="8" key="1">
    <citation type="submission" date="2022-11" db="EMBL/GenBank/DDBJ databases">
        <authorList>
            <person name="Kikuchi T."/>
        </authorList>
    </citation>
    <scope>NUCLEOTIDE SEQUENCE</scope>
    <source>
        <strain evidence="8">PS1010</strain>
    </source>
</reference>
<dbReference type="EMBL" id="CANHGI010000003">
    <property type="protein sequence ID" value="CAI5446285.1"/>
    <property type="molecule type" value="Genomic_DNA"/>
</dbReference>
<feature type="domain" description="DUF1279" evidence="7">
    <location>
        <begin position="72"/>
        <end position="159"/>
    </location>
</feature>
<evidence type="ECO:0000256" key="6">
    <source>
        <dbReference type="SAM" id="Phobius"/>
    </source>
</evidence>
<evidence type="ECO:0000256" key="5">
    <source>
        <dbReference type="ARBA" id="ARBA00023136"/>
    </source>
</evidence>